<dbReference type="Pfam" id="PF02909">
    <property type="entry name" value="TetR_C_1"/>
    <property type="match status" value="1"/>
</dbReference>
<keyword evidence="1" id="KW-0805">Transcription regulation</keyword>
<comment type="caution">
    <text evidence="7">The sequence shown here is derived from an EMBL/GenBank/DDBJ whole genome shotgun (WGS) entry which is preliminary data.</text>
</comment>
<evidence type="ECO:0000259" key="6">
    <source>
        <dbReference type="PROSITE" id="PS50977"/>
    </source>
</evidence>
<evidence type="ECO:0000256" key="3">
    <source>
        <dbReference type="ARBA" id="ARBA00023163"/>
    </source>
</evidence>
<keyword evidence="8" id="KW-1185">Reference proteome</keyword>
<dbReference type="SUPFAM" id="SSF46689">
    <property type="entry name" value="Homeodomain-like"/>
    <property type="match status" value="1"/>
</dbReference>
<sequence length="271" mass="27835">MSETETGDHRLTRHSRDDVVTAALRILDDIGLADLSMRRLAASLGVQASALYWHFPNKQSLLASVSDRILDRARPIGPGDLAGDGQAGARPADRPPATGPGDSDSDGDGDGDGEWQAVTRAEARALRDALLAYRDSAELVSSTLALGLGADQAVTRLQAAIARGGFAPATAHAAAAALLHFLLGYVSHEQQRLQADSLGVVAPAARASAHENAPAAQDAPAAQGSPVPHETPPAEAGSAEARAALTGTAGFDFGVGLLLGGLEREPRLSAR</sequence>
<reference evidence="7 8" key="1">
    <citation type="journal article" date="2014" name="Int. J. Syst. Evol. Microbiol.">
        <title>Description of Galbitalea soli gen. nov., sp. nov., and Frondihabitans sucicola sp. nov.</title>
        <authorList>
            <person name="Kim S.J."/>
            <person name="Lim J.M."/>
            <person name="Ahn J.H."/>
            <person name="Weon H.Y."/>
            <person name="Hamada M."/>
            <person name="Suzuki K."/>
            <person name="Ahn T.Y."/>
            <person name="Kwon S.W."/>
        </authorList>
    </citation>
    <scope>NUCLEOTIDE SEQUENCE [LARGE SCALE GENOMIC DNA]</scope>
    <source>
        <strain evidence="7 8">NBRC 108727</strain>
    </source>
</reference>
<dbReference type="InterPro" id="IPR050109">
    <property type="entry name" value="HTH-type_TetR-like_transc_reg"/>
</dbReference>
<feature type="region of interest" description="Disordered" evidence="5">
    <location>
        <begin position="209"/>
        <end position="239"/>
    </location>
</feature>
<feature type="compositionally biased region" description="Low complexity" evidence="5">
    <location>
        <begin position="213"/>
        <end position="223"/>
    </location>
</feature>
<evidence type="ECO:0000313" key="7">
    <source>
        <dbReference type="EMBL" id="NEM90951.1"/>
    </source>
</evidence>
<feature type="region of interest" description="Disordered" evidence="5">
    <location>
        <begin position="75"/>
        <end position="114"/>
    </location>
</feature>
<dbReference type="Pfam" id="PF00440">
    <property type="entry name" value="TetR_N"/>
    <property type="match status" value="1"/>
</dbReference>
<gene>
    <name evidence="7" type="ORF">G3T37_06235</name>
</gene>
<dbReference type="SUPFAM" id="SSF48498">
    <property type="entry name" value="Tetracyclin repressor-like, C-terminal domain"/>
    <property type="match status" value="1"/>
</dbReference>
<evidence type="ECO:0000256" key="5">
    <source>
        <dbReference type="SAM" id="MobiDB-lite"/>
    </source>
</evidence>
<feature type="compositionally biased region" description="Acidic residues" evidence="5">
    <location>
        <begin position="103"/>
        <end position="113"/>
    </location>
</feature>
<dbReference type="Proteomes" id="UP000479756">
    <property type="component" value="Unassembled WGS sequence"/>
</dbReference>
<feature type="domain" description="HTH tetR-type" evidence="6">
    <location>
        <begin position="13"/>
        <end position="73"/>
    </location>
</feature>
<dbReference type="InterPro" id="IPR004111">
    <property type="entry name" value="Repressor_TetR_C"/>
</dbReference>
<dbReference type="PANTHER" id="PTHR30055:SF151">
    <property type="entry name" value="TRANSCRIPTIONAL REGULATORY PROTEIN"/>
    <property type="match status" value="1"/>
</dbReference>
<dbReference type="InterPro" id="IPR009057">
    <property type="entry name" value="Homeodomain-like_sf"/>
</dbReference>
<accession>A0A7C9PMQ8</accession>
<name>A0A7C9PMQ8_9MICO</name>
<evidence type="ECO:0000256" key="1">
    <source>
        <dbReference type="ARBA" id="ARBA00023015"/>
    </source>
</evidence>
<evidence type="ECO:0000256" key="2">
    <source>
        <dbReference type="ARBA" id="ARBA00023125"/>
    </source>
</evidence>
<dbReference type="GO" id="GO:0000976">
    <property type="term" value="F:transcription cis-regulatory region binding"/>
    <property type="evidence" value="ECO:0007669"/>
    <property type="project" value="TreeGrafter"/>
</dbReference>
<dbReference type="EMBL" id="JAAGWZ010000002">
    <property type="protein sequence ID" value="NEM90951.1"/>
    <property type="molecule type" value="Genomic_DNA"/>
</dbReference>
<dbReference type="GO" id="GO:0003700">
    <property type="term" value="F:DNA-binding transcription factor activity"/>
    <property type="evidence" value="ECO:0007669"/>
    <property type="project" value="TreeGrafter"/>
</dbReference>
<dbReference type="Gene3D" id="1.10.357.10">
    <property type="entry name" value="Tetracycline Repressor, domain 2"/>
    <property type="match status" value="1"/>
</dbReference>
<dbReference type="PANTHER" id="PTHR30055">
    <property type="entry name" value="HTH-TYPE TRANSCRIPTIONAL REGULATOR RUTR"/>
    <property type="match status" value="1"/>
</dbReference>
<evidence type="ECO:0000256" key="4">
    <source>
        <dbReference type="PROSITE-ProRule" id="PRU00335"/>
    </source>
</evidence>
<proteinExistence type="predicted"/>
<dbReference type="InterPro" id="IPR036271">
    <property type="entry name" value="Tet_transcr_reg_TetR-rel_C_sf"/>
</dbReference>
<keyword evidence="2 4" id="KW-0238">DNA-binding</keyword>
<dbReference type="Gene3D" id="1.10.10.60">
    <property type="entry name" value="Homeodomain-like"/>
    <property type="match status" value="1"/>
</dbReference>
<dbReference type="PRINTS" id="PR00455">
    <property type="entry name" value="HTHTETR"/>
</dbReference>
<dbReference type="RefSeq" id="WP_163472651.1">
    <property type="nucleotide sequence ID" value="NZ_JAAGWZ010000002.1"/>
</dbReference>
<feature type="DNA-binding region" description="H-T-H motif" evidence="4">
    <location>
        <begin position="36"/>
        <end position="55"/>
    </location>
</feature>
<protein>
    <submittedName>
        <fullName evidence="7">TetR family transcriptional regulator</fullName>
    </submittedName>
</protein>
<organism evidence="7 8">
    <name type="scientific">Galbitalea soli</name>
    <dbReference type="NCBI Taxonomy" id="1268042"/>
    <lineage>
        <taxon>Bacteria</taxon>
        <taxon>Bacillati</taxon>
        <taxon>Actinomycetota</taxon>
        <taxon>Actinomycetes</taxon>
        <taxon>Micrococcales</taxon>
        <taxon>Microbacteriaceae</taxon>
        <taxon>Galbitalea</taxon>
    </lineage>
</organism>
<dbReference type="PROSITE" id="PS50977">
    <property type="entry name" value="HTH_TETR_2"/>
    <property type="match status" value="1"/>
</dbReference>
<dbReference type="GO" id="GO:0045892">
    <property type="term" value="P:negative regulation of DNA-templated transcription"/>
    <property type="evidence" value="ECO:0007669"/>
    <property type="project" value="InterPro"/>
</dbReference>
<dbReference type="AlphaFoldDB" id="A0A7C9PMQ8"/>
<evidence type="ECO:0000313" key="8">
    <source>
        <dbReference type="Proteomes" id="UP000479756"/>
    </source>
</evidence>
<dbReference type="InterPro" id="IPR001647">
    <property type="entry name" value="HTH_TetR"/>
</dbReference>
<keyword evidence="3" id="KW-0804">Transcription</keyword>